<dbReference type="InterPro" id="IPR029787">
    <property type="entry name" value="Nucleotide_cyclase"/>
</dbReference>
<dbReference type="EMBL" id="WAGX01000008">
    <property type="protein sequence ID" value="KAB1434253.1"/>
    <property type="molecule type" value="Genomic_DNA"/>
</dbReference>
<reference evidence="3 4" key="2">
    <citation type="submission" date="2020-02" db="EMBL/GenBank/DDBJ databases">
        <title>Candidatus Galacturonibacter soehngenii shows hetero-acetogenic catabolism of galacturonic acid but lacks a canonical carbon monoxide dehydrogenase/acetyl-CoA synthase complex.</title>
        <authorList>
            <person name="Diender M."/>
            <person name="Stouten G.R."/>
            <person name="Petersen J.F."/>
            <person name="Nielsen P.H."/>
            <person name="Dueholm M.S."/>
            <person name="Pronk J.T."/>
            <person name="Van Loosdrecht M.C.M."/>
        </authorList>
    </citation>
    <scope>NUCLEOTIDE SEQUENCE [LARGE SCALE GENOMIC DNA]</scope>
    <source>
        <strain evidence="3">GalUA</strain>
    </source>
</reference>
<feature type="domain" description="GGDEF" evidence="2">
    <location>
        <begin position="247"/>
        <end position="384"/>
    </location>
</feature>
<gene>
    <name evidence="3" type="ORF">F7O84_17330</name>
</gene>
<dbReference type="PANTHER" id="PTHR45138">
    <property type="entry name" value="REGULATORY COMPONENTS OF SENSORY TRANSDUCTION SYSTEM"/>
    <property type="match status" value="1"/>
</dbReference>
<dbReference type="Pfam" id="PF00990">
    <property type="entry name" value="GGDEF"/>
    <property type="match status" value="1"/>
</dbReference>
<dbReference type="GO" id="GO:0052621">
    <property type="term" value="F:diguanylate cyclase activity"/>
    <property type="evidence" value="ECO:0007669"/>
    <property type="project" value="TreeGrafter"/>
</dbReference>
<feature type="transmembrane region" description="Helical" evidence="1">
    <location>
        <begin position="178"/>
        <end position="201"/>
    </location>
</feature>
<keyword evidence="1" id="KW-0812">Transmembrane</keyword>
<feature type="transmembrane region" description="Helical" evidence="1">
    <location>
        <begin position="44"/>
        <end position="64"/>
    </location>
</feature>
<dbReference type="PROSITE" id="PS50887">
    <property type="entry name" value="GGDEF"/>
    <property type="match status" value="1"/>
</dbReference>
<dbReference type="RefSeq" id="WP_151148201.1">
    <property type="nucleotide sequence ID" value="NZ_WAGX01000008.1"/>
</dbReference>
<sequence length="409" mass="47121">MENSKSLNAGGIKSDKLKVFFYHFMNKSDLEQQELNEYLIRDNISHMLIVSLILMLISVVKIIFKIKRSWFADIGITMLFITLLYIMLWYFIHCKLIQGLKAQKVIYITFWLLINVVGLKELRLEIQVYQSITYYYLLMFLLTGFYIGSFLTIIFFIGFDTIVTIVMLTTIPRIEMNLKLYIAVTIMIAFVSVIIMMSRFYHYILEKRAQFAIRTLGGVDRLTNLLNRRGFDEKIAQMWGAWSDTRKSIVAIMVDIDCFKNYNDTFGHIAGDQCLKDISECIYNIASRKSELIVRYGGEEIVIVLTNQSEEECIEVALAIQERINLLNIKAGEKATCSNVTVSMGVASMLANPNNTIYDLIEKADEQLYYSKNNGRNAITMNYISVELNKVMAASVEKDLELLSIKKKC</sequence>
<dbReference type="InterPro" id="IPR043128">
    <property type="entry name" value="Rev_trsase/Diguanyl_cyclase"/>
</dbReference>
<feature type="transmembrane region" description="Helical" evidence="1">
    <location>
        <begin position="104"/>
        <end position="122"/>
    </location>
</feature>
<comment type="caution">
    <text evidence="3">The sequence shown here is derived from an EMBL/GenBank/DDBJ whole genome shotgun (WGS) entry which is preliminary data.</text>
</comment>
<dbReference type="InterPro" id="IPR050469">
    <property type="entry name" value="Diguanylate_Cyclase"/>
</dbReference>
<dbReference type="CDD" id="cd01949">
    <property type="entry name" value="GGDEF"/>
    <property type="match status" value="1"/>
</dbReference>
<dbReference type="SMART" id="SM00267">
    <property type="entry name" value="GGDEF"/>
    <property type="match status" value="1"/>
</dbReference>
<protein>
    <submittedName>
        <fullName evidence="3">Diguanylate cyclase</fullName>
    </submittedName>
</protein>
<dbReference type="AlphaFoldDB" id="A0A7V7QH75"/>
<name>A0A7V7QH75_9FIRM</name>
<accession>A0A7V7QH75</accession>
<dbReference type="OrthoDB" id="9805474at2"/>
<keyword evidence="1" id="KW-0472">Membrane</keyword>
<dbReference type="Proteomes" id="UP000461768">
    <property type="component" value="Unassembled WGS sequence"/>
</dbReference>
<evidence type="ECO:0000313" key="3">
    <source>
        <dbReference type="EMBL" id="KAB1434253.1"/>
    </source>
</evidence>
<dbReference type="GO" id="GO:1902201">
    <property type="term" value="P:negative regulation of bacterial-type flagellum-dependent cell motility"/>
    <property type="evidence" value="ECO:0007669"/>
    <property type="project" value="TreeGrafter"/>
</dbReference>
<dbReference type="SUPFAM" id="SSF55073">
    <property type="entry name" value="Nucleotide cyclase"/>
    <property type="match status" value="1"/>
</dbReference>
<dbReference type="Gene3D" id="3.30.70.270">
    <property type="match status" value="1"/>
</dbReference>
<dbReference type="FunFam" id="3.30.70.270:FF:000001">
    <property type="entry name" value="Diguanylate cyclase domain protein"/>
    <property type="match status" value="1"/>
</dbReference>
<feature type="transmembrane region" description="Helical" evidence="1">
    <location>
        <begin position="71"/>
        <end position="92"/>
    </location>
</feature>
<organism evidence="3 4">
    <name type="scientific">Candidatus Galacturonatibacter soehngenii</name>
    <dbReference type="NCBI Taxonomy" id="2307010"/>
    <lineage>
        <taxon>Bacteria</taxon>
        <taxon>Bacillati</taxon>
        <taxon>Bacillota</taxon>
        <taxon>Clostridia</taxon>
        <taxon>Lachnospirales</taxon>
        <taxon>Lachnospiraceae</taxon>
        <taxon>Candidatus Galacturonatibacter</taxon>
    </lineage>
</organism>
<keyword evidence="1" id="KW-1133">Transmembrane helix</keyword>
<dbReference type="InterPro" id="IPR000160">
    <property type="entry name" value="GGDEF_dom"/>
</dbReference>
<feature type="transmembrane region" description="Helical" evidence="1">
    <location>
        <begin position="134"/>
        <end position="158"/>
    </location>
</feature>
<dbReference type="GO" id="GO:0005886">
    <property type="term" value="C:plasma membrane"/>
    <property type="evidence" value="ECO:0007669"/>
    <property type="project" value="TreeGrafter"/>
</dbReference>
<reference evidence="3 4" key="1">
    <citation type="submission" date="2019-09" db="EMBL/GenBank/DDBJ databases">
        <authorList>
            <person name="Valk L.C."/>
        </authorList>
    </citation>
    <scope>NUCLEOTIDE SEQUENCE [LARGE SCALE GENOMIC DNA]</scope>
    <source>
        <strain evidence="3">GalUA</strain>
    </source>
</reference>
<keyword evidence="4" id="KW-1185">Reference proteome</keyword>
<proteinExistence type="predicted"/>
<evidence type="ECO:0000259" key="2">
    <source>
        <dbReference type="PROSITE" id="PS50887"/>
    </source>
</evidence>
<evidence type="ECO:0000313" key="4">
    <source>
        <dbReference type="Proteomes" id="UP000461768"/>
    </source>
</evidence>
<dbReference type="NCBIfam" id="TIGR00254">
    <property type="entry name" value="GGDEF"/>
    <property type="match status" value="1"/>
</dbReference>
<evidence type="ECO:0000256" key="1">
    <source>
        <dbReference type="SAM" id="Phobius"/>
    </source>
</evidence>
<dbReference type="GO" id="GO:0043709">
    <property type="term" value="P:cell adhesion involved in single-species biofilm formation"/>
    <property type="evidence" value="ECO:0007669"/>
    <property type="project" value="TreeGrafter"/>
</dbReference>
<dbReference type="PANTHER" id="PTHR45138:SF9">
    <property type="entry name" value="DIGUANYLATE CYCLASE DGCM-RELATED"/>
    <property type="match status" value="1"/>
</dbReference>